<evidence type="ECO:0000256" key="5">
    <source>
        <dbReference type="ARBA" id="ARBA00012142"/>
    </source>
</evidence>
<evidence type="ECO:0000313" key="19">
    <source>
        <dbReference type="Proteomes" id="UP000070483"/>
    </source>
</evidence>
<dbReference type="UniPathway" id="UPA00109">
    <property type="reaction ID" value="UER00188"/>
</dbReference>
<dbReference type="InterPro" id="IPR001697">
    <property type="entry name" value="Pyr_Knase"/>
</dbReference>
<dbReference type="NCBIfam" id="NF004491">
    <property type="entry name" value="PRK05826.1"/>
    <property type="match status" value="1"/>
</dbReference>
<comment type="cofactor">
    <cofactor evidence="1">
        <name>Mg(2+)</name>
        <dbReference type="ChEBI" id="CHEBI:18420"/>
    </cofactor>
</comment>
<dbReference type="GO" id="GO:0016301">
    <property type="term" value="F:kinase activity"/>
    <property type="evidence" value="ECO:0007669"/>
    <property type="project" value="UniProtKB-KW"/>
</dbReference>
<keyword evidence="12 15" id="KW-0324">Glycolysis</keyword>
<protein>
    <recommendedName>
        <fullName evidence="5 14">Pyruvate kinase</fullName>
        <ecNumber evidence="5 14">2.7.1.40</ecNumber>
    </recommendedName>
</protein>
<evidence type="ECO:0000256" key="6">
    <source>
        <dbReference type="ARBA" id="ARBA00022679"/>
    </source>
</evidence>
<comment type="similarity">
    <text evidence="4 15">Belongs to the pyruvate kinase family.</text>
</comment>
<dbReference type="SUPFAM" id="SSF50800">
    <property type="entry name" value="PK beta-barrel domain-like"/>
    <property type="match status" value="1"/>
</dbReference>
<feature type="domain" description="Pyruvate kinase C-terminal" evidence="17">
    <location>
        <begin position="360"/>
        <end position="470"/>
    </location>
</feature>
<dbReference type="Gene3D" id="3.20.20.60">
    <property type="entry name" value="Phosphoenolpyruvate-binding domains"/>
    <property type="match status" value="1"/>
</dbReference>
<dbReference type="GO" id="GO:0006950">
    <property type="term" value="P:response to stress"/>
    <property type="evidence" value="ECO:0007669"/>
    <property type="project" value="UniProtKB-ARBA"/>
</dbReference>
<dbReference type="OrthoDB" id="9812123at2"/>
<dbReference type="InterPro" id="IPR011037">
    <property type="entry name" value="Pyrv_Knase-like_insert_dom_sf"/>
</dbReference>
<dbReference type="RefSeq" id="WP_156436699.1">
    <property type="nucleotide sequence ID" value="NZ_KQ960114.1"/>
</dbReference>
<dbReference type="EC" id="2.7.1.40" evidence="5 14"/>
<evidence type="ECO:0000256" key="7">
    <source>
        <dbReference type="ARBA" id="ARBA00022723"/>
    </source>
</evidence>
<dbReference type="InterPro" id="IPR015806">
    <property type="entry name" value="Pyrv_Knase_insert_dom_sf"/>
</dbReference>
<dbReference type="GO" id="GO:0000287">
    <property type="term" value="F:magnesium ion binding"/>
    <property type="evidence" value="ECO:0007669"/>
    <property type="project" value="UniProtKB-UniRule"/>
</dbReference>
<dbReference type="FunFam" id="2.40.33.10:FF:000001">
    <property type="entry name" value="Pyruvate kinase"/>
    <property type="match status" value="1"/>
</dbReference>
<dbReference type="GO" id="GO:0004743">
    <property type="term" value="F:pyruvate kinase activity"/>
    <property type="evidence" value="ECO:0007669"/>
    <property type="project" value="UniProtKB-UniRule"/>
</dbReference>
<reference evidence="19" key="1">
    <citation type="submission" date="2016-01" db="EMBL/GenBank/DDBJ databases">
        <authorList>
            <person name="Mitreva M."/>
            <person name="Pepin K.H."/>
            <person name="Mihindukulasuriya K.A."/>
            <person name="Fulton R."/>
            <person name="Fronick C."/>
            <person name="O'Laughlin M."/>
            <person name="Miner T."/>
            <person name="Herter B."/>
            <person name="Rosa B.A."/>
            <person name="Cordes M."/>
            <person name="Tomlinson C."/>
            <person name="Wollam A."/>
            <person name="Palsikar V.B."/>
            <person name="Mardis E.R."/>
            <person name="Wilson R.K."/>
        </authorList>
    </citation>
    <scope>NUCLEOTIDE SEQUENCE [LARGE SCALE GENOMIC DNA]</scope>
    <source>
        <strain evidence="19">KA00185</strain>
    </source>
</reference>
<dbReference type="FunFam" id="3.20.20.60:FF:000001">
    <property type="entry name" value="Pyruvate kinase"/>
    <property type="match status" value="1"/>
</dbReference>
<comment type="caution">
    <text evidence="18">The sequence shown here is derived from an EMBL/GenBank/DDBJ whole genome shotgun (WGS) entry which is preliminary data.</text>
</comment>
<dbReference type="GO" id="GO:0030955">
    <property type="term" value="F:potassium ion binding"/>
    <property type="evidence" value="ECO:0007669"/>
    <property type="project" value="UniProtKB-UniRule"/>
</dbReference>
<dbReference type="Pfam" id="PF00224">
    <property type="entry name" value="PK"/>
    <property type="match status" value="1"/>
</dbReference>
<dbReference type="Proteomes" id="UP000070483">
    <property type="component" value="Unassembled WGS sequence"/>
</dbReference>
<evidence type="ECO:0000256" key="12">
    <source>
        <dbReference type="ARBA" id="ARBA00023152"/>
    </source>
</evidence>
<evidence type="ECO:0000256" key="4">
    <source>
        <dbReference type="ARBA" id="ARBA00008663"/>
    </source>
</evidence>
<feature type="domain" description="Pyruvate kinase barrel" evidence="16">
    <location>
        <begin position="4"/>
        <end position="329"/>
    </location>
</feature>
<keyword evidence="8" id="KW-0547">Nucleotide-binding</keyword>
<keyword evidence="10" id="KW-0067">ATP-binding</keyword>
<keyword evidence="19" id="KW-1185">Reference proteome</keyword>
<dbReference type="SUPFAM" id="SSF51621">
    <property type="entry name" value="Phosphoenolpyruvate/pyruvate domain"/>
    <property type="match status" value="1"/>
</dbReference>
<evidence type="ECO:0000256" key="13">
    <source>
        <dbReference type="ARBA" id="ARBA00023317"/>
    </source>
</evidence>
<dbReference type="InterPro" id="IPR015793">
    <property type="entry name" value="Pyrv_Knase_brl"/>
</dbReference>
<keyword evidence="13 18" id="KW-0670">Pyruvate</keyword>
<dbReference type="PRINTS" id="PR01050">
    <property type="entry name" value="PYRUVTKNASE"/>
</dbReference>
<comment type="cofactor">
    <cofactor evidence="2">
        <name>K(+)</name>
        <dbReference type="ChEBI" id="CHEBI:29103"/>
    </cofactor>
</comment>
<sequence length="475" mass="51331">MKIKMTKVVCTIGPKTESVEMLTKLVESGMNVMRLNFSHGDFAEHGQRIKNIREVMKKTGKEIGILLDTKGPEIRTGKLEGGKDVLLETGKKVIMTTDYDFVGNASKFSVSYPGIVNDLKVGSTVLLDDGLVGLKVEAINKEAGEVECVVTNTGELGETKGVNLPDVSVGLPALAEKDIADLKFGCEQGVDFVAASFIRKASDVAEVRKVLDDNGGKNIQIIPKIESQEGVDNFDEILELSDGIMVARGDLGVEVPAEEVPFMQKMMIRKCNKAGKPVITATQMLDSMIRNPRPTRAEAGDVANAILDGTDAVMLSGESAKGKYPVEAVKMMATISKRTDEFKKFKPVETPSGSEISVTEAISSGAVSTTQSLDAKLIVCWTKTGRSPKMIRKYGPTVPIIALTDNEQTARQLALVRGVRAYVEKGLDKTDDFFAKAREIAANHEEAKKGDLVVLVTGISKEGTTNTFRVERVGE</sequence>
<dbReference type="NCBIfam" id="NF006664">
    <property type="entry name" value="PRK09206.1"/>
    <property type="match status" value="1"/>
</dbReference>
<evidence type="ECO:0000256" key="8">
    <source>
        <dbReference type="ARBA" id="ARBA00022741"/>
    </source>
</evidence>
<dbReference type="Pfam" id="PF02887">
    <property type="entry name" value="PK_C"/>
    <property type="match status" value="1"/>
</dbReference>
<dbReference type="PROSITE" id="PS00110">
    <property type="entry name" value="PYRUVATE_KINASE"/>
    <property type="match status" value="1"/>
</dbReference>
<evidence type="ECO:0000259" key="16">
    <source>
        <dbReference type="Pfam" id="PF00224"/>
    </source>
</evidence>
<keyword evidence="9 15" id="KW-0418">Kinase</keyword>
<evidence type="ECO:0000256" key="1">
    <source>
        <dbReference type="ARBA" id="ARBA00001946"/>
    </source>
</evidence>
<evidence type="ECO:0000256" key="11">
    <source>
        <dbReference type="ARBA" id="ARBA00022842"/>
    </source>
</evidence>
<evidence type="ECO:0000256" key="9">
    <source>
        <dbReference type="ARBA" id="ARBA00022777"/>
    </source>
</evidence>
<dbReference type="SUPFAM" id="SSF52935">
    <property type="entry name" value="PK C-terminal domain-like"/>
    <property type="match status" value="1"/>
</dbReference>
<keyword evidence="6 15" id="KW-0808">Transferase</keyword>
<dbReference type="STRING" id="157687.HMPREF3180_02206"/>
<dbReference type="PATRIC" id="fig|157687.3.peg.2209"/>
<dbReference type="InterPro" id="IPR018209">
    <property type="entry name" value="Pyrv_Knase_AS"/>
</dbReference>
<name>A0A133ZWP4_9FUSO</name>
<organism evidence="18 19">
    <name type="scientific">Leptotrichia wadei</name>
    <dbReference type="NCBI Taxonomy" id="157687"/>
    <lineage>
        <taxon>Bacteria</taxon>
        <taxon>Fusobacteriati</taxon>
        <taxon>Fusobacteriota</taxon>
        <taxon>Fusobacteriia</taxon>
        <taxon>Fusobacteriales</taxon>
        <taxon>Leptotrichiaceae</taxon>
        <taxon>Leptotrichia</taxon>
    </lineage>
</organism>
<proteinExistence type="inferred from homology"/>
<evidence type="ECO:0000313" key="18">
    <source>
        <dbReference type="EMBL" id="KXB59849.1"/>
    </source>
</evidence>
<evidence type="ECO:0000256" key="15">
    <source>
        <dbReference type="RuleBase" id="RU000504"/>
    </source>
</evidence>
<evidence type="ECO:0000256" key="14">
    <source>
        <dbReference type="NCBIfam" id="TIGR01064"/>
    </source>
</evidence>
<dbReference type="InterPro" id="IPR015795">
    <property type="entry name" value="Pyrv_Knase_C"/>
</dbReference>
<dbReference type="Gene3D" id="2.40.33.10">
    <property type="entry name" value="PK beta-barrel domain-like"/>
    <property type="match status" value="1"/>
</dbReference>
<keyword evidence="11 15" id="KW-0460">Magnesium</keyword>
<dbReference type="InterPro" id="IPR040442">
    <property type="entry name" value="Pyrv_kinase-like_dom_sf"/>
</dbReference>
<dbReference type="InterPro" id="IPR036918">
    <property type="entry name" value="Pyrv_Knase_C_sf"/>
</dbReference>
<keyword evidence="7" id="KW-0479">Metal-binding</keyword>
<gene>
    <name evidence="18" type="ORF">HMPREF3180_02206</name>
</gene>
<dbReference type="GO" id="GO:0005524">
    <property type="term" value="F:ATP binding"/>
    <property type="evidence" value="ECO:0007669"/>
    <property type="project" value="UniProtKB-KW"/>
</dbReference>
<comment type="catalytic activity">
    <reaction evidence="15">
        <text>pyruvate + ATP = phosphoenolpyruvate + ADP + H(+)</text>
        <dbReference type="Rhea" id="RHEA:18157"/>
        <dbReference type="ChEBI" id="CHEBI:15361"/>
        <dbReference type="ChEBI" id="CHEBI:15378"/>
        <dbReference type="ChEBI" id="CHEBI:30616"/>
        <dbReference type="ChEBI" id="CHEBI:58702"/>
        <dbReference type="ChEBI" id="CHEBI:456216"/>
        <dbReference type="EC" id="2.7.1.40"/>
    </reaction>
</comment>
<evidence type="ECO:0000256" key="10">
    <source>
        <dbReference type="ARBA" id="ARBA00022840"/>
    </source>
</evidence>
<evidence type="ECO:0000259" key="17">
    <source>
        <dbReference type="Pfam" id="PF02887"/>
    </source>
</evidence>
<dbReference type="Gene3D" id="3.40.1380.20">
    <property type="entry name" value="Pyruvate kinase, C-terminal domain"/>
    <property type="match status" value="1"/>
</dbReference>
<dbReference type="NCBIfam" id="NF004978">
    <property type="entry name" value="PRK06354.1"/>
    <property type="match status" value="1"/>
</dbReference>
<dbReference type="EMBL" id="LSDD01000163">
    <property type="protein sequence ID" value="KXB59849.1"/>
    <property type="molecule type" value="Genomic_DNA"/>
</dbReference>
<accession>A0A133ZWP4</accession>
<evidence type="ECO:0000256" key="3">
    <source>
        <dbReference type="ARBA" id="ARBA00004997"/>
    </source>
</evidence>
<comment type="pathway">
    <text evidence="3 15">Carbohydrate degradation; glycolysis; pyruvate from D-glyceraldehyde 3-phosphate: step 5/5.</text>
</comment>
<dbReference type="AlphaFoldDB" id="A0A133ZWP4"/>
<dbReference type="InterPro" id="IPR015813">
    <property type="entry name" value="Pyrv/PenolPyrv_kinase-like_dom"/>
</dbReference>
<evidence type="ECO:0000256" key="2">
    <source>
        <dbReference type="ARBA" id="ARBA00001958"/>
    </source>
</evidence>
<dbReference type="PANTHER" id="PTHR11817">
    <property type="entry name" value="PYRUVATE KINASE"/>
    <property type="match status" value="1"/>
</dbReference>
<dbReference type="NCBIfam" id="TIGR01064">
    <property type="entry name" value="pyruv_kin"/>
    <property type="match status" value="1"/>
</dbReference>